<evidence type="ECO:0000313" key="1">
    <source>
        <dbReference type="EMBL" id="OAL19052.1"/>
    </source>
</evidence>
<sequence length="150" mass="15535">MVVFVAEDEAVAEADVWAGAISVDETENDVPPVLDVDVDVEDGRFEGVGSKELSILVVSDKEEEADAMLEVPLFPDGSNAPPGHATGSGTPKATHAVEVQVTLLLVLVAVVDESETEETDGPLMVATEVDGENVDVSIGPVVGVGEKVVI</sequence>
<accession>A0A178BQ79</accession>
<comment type="caution">
    <text evidence="1">The sequence shown here is derived from an EMBL/GenBank/DDBJ whole genome shotgun (WGS) entry which is preliminary data.</text>
</comment>
<dbReference type="AlphaFoldDB" id="A0A178BQ79"/>
<dbReference type="Proteomes" id="UP000185904">
    <property type="component" value="Unassembled WGS sequence"/>
</dbReference>
<dbReference type="RefSeq" id="XP_022494121.1">
    <property type="nucleotide sequence ID" value="XM_022649907.1"/>
</dbReference>
<keyword evidence="2" id="KW-1185">Reference proteome</keyword>
<dbReference type="EMBL" id="LVCJ01000183">
    <property type="protein sequence ID" value="OAL19052.1"/>
    <property type="molecule type" value="Genomic_DNA"/>
</dbReference>
<organism evidence="1 2">
    <name type="scientific">Fonsecaea nubica</name>
    <dbReference type="NCBI Taxonomy" id="856822"/>
    <lineage>
        <taxon>Eukaryota</taxon>
        <taxon>Fungi</taxon>
        <taxon>Dikarya</taxon>
        <taxon>Ascomycota</taxon>
        <taxon>Pezizomycotina</taxon>
        <taxon>Eurotiomycetes</taxon>
        <taxon>Chaetothyriomycetidae</taxon>
        <taxon>Chaetothyriales</taxon>
        <taxon>Herpotrichiellaceae</taxon>
        <taxon>Fonsecaea</taxon>
    </lineage>
</organism>
<reference evidence="1 2" key="1">
    <citation type="submission" date="2016-03" db="EMBL/GenBank/DDBJ databases">
        <title>The draft genome sequence of Fonsecaea nubica causative agent of cutaneous subcutaneous infection in human host.</title>
        <authorList>
            <person name="Costa F."/>
            <person name="Sybren D.H."/>
            <person name="Raittz R.T."/>
            <person name="Weiss V.A."/>
            <person name="Leao A.C."/>
            <person name="Gomes R."/>
            <person name="De Souza E.M."/>
            <person name="Pedrosa F.O."/>
            <person name="Steffens M.B."/>
            <person name="Bombassaro A."/>
            <person name="Tadra-Sfeir M.Z."/>
            <person name="Moreno L.F."/>
            <person name="Najafzadeh M.J."/>
            <person name="Felipe M.S."/>
            <person name="Teixeira M."/>
            <person name="Sun J."/>
            <person name="Xi L."/>
            <person name="Castro M.A."/>
            <person name="Vicente V.A."/>
        </authorList>
    </citation>
    <scope>NUCLEOTIDE SEQUENCE [LARGE SCALE GENOMIC DNA]</scope>
    <source>
        <strain evidence="1 2">CBS 269.64</strain>
    </source>
</reference>
<name>A0A178BQ79_9EURO</name>
<dbReference type="GeneID" id="34595060"/>
<evidence type="ECO:0000313" key="2">
    <source>
        <dbReference type="Proteomes" id="UP000185904"/>
    </source>
</evidence>
<proteinExistence type="predicted"/>
<protein>
    <submittedName>
        <fullName evidence="1">Uncharacterized protein</fullName>
    </submittedName>
</protein>
<gene>
    <name evidence="1" type="ORF">AYO20_11688</name>
</gene>
<dbReference type="OrthoDB" id="10378418at2759"/>